<dbReference type="InterPro" id="IPR015421">
    <property type="entry name" value="PyrdxlP-dep_Trfase_major"/>
</dbReference>
<dbReference type="InterPro" id="IPR000653">
    <property type="entry name" value="DegT/StrS_aminotransferase"/>
</dbReference>
<dbReference type="AlphaFoldDB" id="A0A645BU57"/>
<sequence>MDTIIATAKKYNLLVLNDAAQAILSKYKDNQVCSMGDMSAVSFHETKNIQCGEGGALLINNPQFIERAEIIMEKGTDRSKFIRGEVDRYTWVDLGSSMLINEITAAFLWAQLEYARIITSKRLELWNKYNEAFLELDEKNIIKKPKLPVDCKHNGHIYYLLTKNSNDRDVIMDRLKEHKIHSTFHYIPLDSAKAGGRFTHKHPNNLPITSDISSRILRMPLYYELDIDKTIKLSTNIIESVIVN</sequence>
<dbReference type="GO" id="GO:0030170">
    <property type="term" value="F:pyridoxal phosphate binding"/>
    <property type="evidence" value="ECO:0007669"/>
    <property type="project" value="TreeGrafter"/>
</dbReference>
<keyword evidence="1" id="KW-0808">Transferase</keyword>
<dbReference type="InterPro" id="IPR015422">
    <property type="entry name" value="PyrdxlP-dep_Trfase_small"/>
</dbReference>
<protein>
    <submittedName>
        <fullName evidence="1">dTDP-4-amino-4,6-dideoxygalactose transaminase</fullName>
        <ecNumber evidence="1">2.6.1.59</ecNumber>
    </submittedName>
</protein>
<reference evidence="1" key="1">
    <citation type="submission" date="2019-08" db="EMBL/GenBank/DDBJ databases">
        <authorList>
            <person name="Kucharzyk K."/>
            <person name="Murdoch R.W."/>
            <person name="Higgins S."/>
            <person name="Loffler F."/>
        </authorList>
    </citation>
    <scope>NUCLEOTIDE SEQUENCE</scope>
</reference>
<dbReference type="GO" id="GO:0019180">
    <property type="term" value="F:dTDP-4-amino-4,6-dideoxygalactose transaminase activity"/>
    <property type="evidence" value="ECO:0007669"/>
    <property type="project" value="UniProtKB-EC"/>
</dbReference>
<gene>
    <name evidence="1" type="primary">wecE_5</name>
    <name evidence="1" type="ORF">SDC9_115896</name>
</gene>
<comment type="caution">
    <text evidence="1">The sequence shown here is derived from an EMBL/GenBank/DDBJ whole genome shotgun (WGS) entry which is preliminary data.</text>
</comment>
<dbReference type="Pfam" id="PF01041">
    <property type="entry name" value="DegT_DnrJ_EryC1"/>
    <property type="match status" value="1"/>
</dbReference>
<dbReference type="InterPro" id="IPR015424">
    <property type="entry name" value="PyrdxlP-dep_Trfase"/>
</dbReference>
<dbReference type="SUPFAM" id="SSF53383">
    <property type="entry name" value="PLP-dependent transferases"/>
    <property type="match status" value="1"/>
</dbReference>
<proteinExistence type="predicted"/>
<dbReference type="Gene3D" id="3.90.1150.10">
    <property type="entry name" value="Aspartate Aminotransferase, domain 1"/>
    <property type="match status" value="1"/>
</dbReference>
<dbReference type="GO" id="GO:0000271">
    <property type="term" value="P:polysaccharide biosynthetic process"/>
    <property type="evidence" value="ECO:0007669"/>
    <property type="project" value="TreeGrafter"/>
</dbReference>
<organism evidence="1">
    <name type="scientific">bioreactor metagenome</name>
    <dbReference type="NCBI Taxonomy" id="1076179"/>
    <lineage>
        <taxon>unclassified sequences</taxon>
        <taxon>metagenomes</taxon>
        <taxon>ecological metagenomes</taxon>
    </lineage>
</organism>
<evidence type="ECO:0000313" key="1">
    <source>
        <dbReference type="EMBL" id="MPM68959.1"/>
    </source>
</evidence>
<keyword evidence="1" id="KW-0032">Aminotransferase</keyword>
<dbReference type="EMBL" id="VSSQ01022564">
    <property type="protein sequence ID" value="MPM68959.1"/>
    <property type="molecule type" value="Genomic_DNA"/>
</dbReference>
<name>A0A645BU57_9ZZZZ</name>
<accession>A0A645BU57</accession>
<dbReference type="PANTHER" id="PTHR30244:SF34">
    <property type="entry name" value="DTDP-4-AMINO-4,6-DIDEOXYGALACTOSE TRANSAMINASE"/>
    <property type="match status" value="1"/>
</dbReference>
<dbReference type="PANTHER" id="PTHR30244">
    <property type="entry name" value="TRANSAMINASE"/>
    <property type="match status" value="1"/>
</dbReference>
<dbReference type="Gene3D" id="3.40.640.10">
    <property type="entry name" value="Type I PLP-dependent aspartate aminotransferase-like (Major domain)"/>
    <property type="match status" value="1"/>
</dbReference>
<dbReference type="EC" id="2.6.1.59" evidence="1"/>